<dbReference type="PANTHER" id="PTHR13887:SF41">
    <property type="entry name" value="THIOREDOXIN SUPERFAMILY PROTEIN"/>
    <property type="match status" value="1"/>
</dbReference>
<dbReference type="RefSeq" id="WP_062679292.1">
    <property type="nucleotide sequence ID" value="NZ_LQYW01000187.1"/>
</dbReference>
<dbReference type="PANTHER" id="PTHR13887">
    <property type="entry name" value="GLUTATHIONE S-TRANSFERASE KAPPA"/>
    <property type="match status" value="1"/>
</dbReference>
<sequence length="236" mass="27022">MKIEVWSDFVCPFCYIGKRRLEKALEQFPHKDQVEVIFRSFELDPNAKKHYDMTIHEIIAQKYGISVEEAKRVNADIGRQAESVGLTFRFDTMKPTNTFDAHRLAKYAEEQGKLREMVERLFQAYFTDSKLISDHDVLIELAGEAGLDRDKVKQVLESDRYTDEVRKDEAEAARFGVRGVPFFVLNRKYAVSGAQPTEVFMQALEKVWEEENANSPLQPLAADGGGQCMDGNCKIE</sequence>
<organism evidence="2 3">
    <name type="scientific">Parageobacillus toebii</name>
    <dbReference type="NCBI Taxonomy" id="153151"/>
    <lineage>
        <taxon>Bacteria</taxon>
        <taxon>Bacillati</taxon>
        <taxon>Bacillota</taxon>
        <taxon>Bacilli</taxon>
        <taxon>Bacillales</taxon>
        <taxon>Anoxybacillaceae</taxon>
        <taxon>Parageobacillus</taxon>
    </lineage>
</organism>
<dbReference type="EMBL" id="LQYW01000187">
    <property type="protein sequence ID" value="KYD21887.1"/>
    <property type="molecule type" value="Genomic_DNA"/>
</dbReference>
<dbReference type="InterPro" id="IPR001853">
    <property type="entry name" value="DSBA-like_thioredoxin_dom"/>
</dbReference>
<dbReference type="SUPFAM" id="SSF52833">
    <property type="entry name" value="Thioredoxin-like"/>
    <property type="match status" value="1"/>
</dbReference>
<comment type="caution">
    <text evidence="2">The sequence shown here is derived from an EMBL/GenBank/DDBJ whole genome shotgun (WGS) entry which is preliminary data.</text>
</comment>
<dbReference type="PATRIC" id="fig|153151.4.peg.2360"/>
<accession>A0A150MBE6</accession>
<dbReference type="Proteomes" id="UP000075324">
    <property type="component" value="Unassembled WGS sequence"/>
</dbReference>
<name>A0A150MBE6_9BACL</name>
<dbReference type="Pfam" id="PF01323">
    <property type="entry name" value="DSBA"/>
    <property type="match status" value="1"/>
</dbReference>
<feature type="domain" description="DSBA-like thioredoxin" evidence="1">
    <location>
        <begin position="3"/>
        <end position="204"/>
    </location>
</feature>
<dbReference type="CDD" id="cd03024">
    <property type="entry name" value="DsbA_FrnE"/>
    <property type="match status" value="1"/>
</dbReference>
<dbReference type="AlphaFoldDB" id="A0A150MBE6"/>
<evidence type="ECO:0000313" key="2">
    <source>
        <dbReference type="EMBL" id="KYD21887.1"/>
    </source>
</evidence>
<proteinExistence type="predicted"/>
<reference evidence="2 3" key="1">
    <citation type="submission" date="2016-01" db="EMBL/GenBank/DDBJ databases">
        <title>Draft Genome Sequences of Seven Thermophilic Sporeformers Isolated from Foods.</title>
        <authorList>
            <person name="Berendsen E.M."/>
            <person name="Wells-Bennik M.H."/>
            <person name="Krawcyk A.O."/>
            <person name="De Jong A."/>
            <person name="Holsappel S."/>
            <person name="Eijlander R.T."/>
            <person name="Kuipers O.P."/>
        </authorList>
    </citation>
    <scope>NUCLEOTIDE SEQUENCE [LARGE SCALE GENOMIC DNA]</scope>
    <source>
        <strain evidence="2 3">B4110</strain>
    </source>
</reference>
<dbReference type="InterPro" id="IPR036249">
    <property type="entry name" value="Thioredoxin-like_sf"/>
</dbReference>
<evidence type="ECO:0000259" key="1">
    <source>
        <dbReference type="Pfam" id="PF01323"/>
    </source>
</evidence>
<protein>
    <recommendedName>
        <fullName evidence="1">DSBA-like thioredoxin domain-containing protein</fullName>
    </recommendedName>
</protein>
<evidence type="ECO:0000313" key="3">
    <source>
        <dbReference type="Proteomes" id="UP000075324"/>
    </source>
</evidence>
<dbReference type="Gene3D" id="3.40.30.10">
    <property type="entry name" value="Glutaredoxin"/>
    <property type="match status" value="1"/>
</dbReference>
<gene>
    <name evidence="2" type="ORF">B4110_0214</name>
</gene>
<dbReference type="GO" id="GO:0016491">
    <property type="term" value="F:oxidoreductase activity"/>
    <property type="evidence" value="ECO:0007669"/>
    <property type="project" value="InterPro"/>
</dbReference>